<dbReference type="HOGENOM" id="CLU_198421_0_0_9"/>
<accession>G8TUW4</accession>
<organism evidence="1 2">
    <name type="scientific">Sulfobacillus acidophilus (strain ATCC 700253 / DSM 10332 / NAL)</name>
    <dbReference type="NCBI Taxonomy" id="679936"/>
    <lineage>
        <taxon>Bacteria</taxon>
        <taxon>Bacillati</taxon>
        <taxon>Bacillota</taxon>
        <taxon>Clostridia</taxon>
        <taxon>Eubacteriales</taxon>
        <taxon>Clostridiales Family XVII. Incertae Sedis</taxon>
        <taxon>Sulfobacillus</taxon>
    </lineage>
</organism>
<reference evidence="1 2" key="2">
    <citation type="journal article" date="2012" name="Stand. Genomic Sci.">
        <title>Complete genome sequence of the moderately thermophilic mineral-sulfide-oxidizing firmicute Sulfobacillus acidophilus type strain (NAL(T)).</title>
        <authorList>
            <person name="Anderson I."/>
            <person name="Chertkov O."/>
            <person name="Chen A."/>
            <person name="Saunders E."/>
            <person name="Lapidus A."/>
            <person name="Nolan M."/>
            <person name="Lucas S."/>
            <person name="Hammon N."/>
            <person name="Deshpande S."/>
            <person name="Cheng J.F."/>
            <person name="Han C."/>
            <person name="Tapia R."/>
            <person name="Goodwin L.A."/>
            <person name="Pitluck S."/>
            <person name="Liolios K."/>
            <person name="Pagani I."/>
            <person name="Ivanova N."/>
            <person name="Mikhailova N."/>
            <person name="Pati A."/>
            <person name="Palaniappan K."/>
            <person name="Land M."/>
            <person name="Pan C."/>
            <person name="Rohde M."/>
            <person name="Pukall R."/>
            <person name="Goker M."/>
            <person name="Detter J.C."/>
            <person name="Woyke T."/>
            <person name="Bristow J."/>
            <person name="Eisen J.A."/>
            <person name="Markowitz V."/>
            <person name="Hugenholtz P."/>
            <person name="Kyrpides N.C."/>
            <person name="Klenk H.P."/>
            <person name="Mavromatis K."/>
        </authorList>
    </citation>
    <scope>NUCLEOTIDE SEQUENCE [LARGE SCALE GENOMIC DNA]</scope>
    <source>
        <strain evidence="2">ATCC 700253 / DSM 10332 / NAL</strain>
    </source>
</reference>
<keyword evidence="2" id="KW-1185">Reference proteome</keyword>
<evidence type="ECO:0000313" key="2">
    <source>
        <dbReference type="Proteomes" id="UP000005439"/>
    </source>
</evidence>
<dbReference type="PATRIC" id="fig|679936.5.peg.2458"/>
<name>G8TUW4_SULAD</name>
<sequence length="58" mass="6598">MTYHCPVCHTGYLEEITTVDQGLVIQCSEYPACRFSAESWERVSETVARFHHPVTPGQ</sequence>
<dbReference type="EMBL" id="CP003179">
    <property type="protein sequence ID" value="AEW05838.1"/>
    <property type="molecule type" value="Genomic_DNA"/>
</dbReference>
<evidence type="ECO:0008006" key="3">
    <source>
        <dbReference type="Google" id="ProtNLM"/>
    </source>
</evidence>
<reference evidence="2" key="1">
    <citation type="submission" date="2011-12" db="EMBL/GenBank/DDBJ databases">
        <title>The complete genome of chromosome of Sulfobacillus acidophilus DSM 10332.</title>
        <authorList>
            <person name="Lucas S."/>
            <person name="Han J."/>
            <person name="Lapidus A."/>
            <person name="Bruce D."/>
            <person name="Goodwin L."/>
            <person name="Pitluck S."/>
            <person name="Peters L."/>
            <person name="Kyrpides N."/>
            <person name="Mavromatis K."/>
            <person name="Ivanova N."/>
            <person name="Mikhailova N."/>
            <person name="Chertkov O."/>
            <person name="Saunders E."/>
            <person name="Detter J.C."/>
            <person name="Tapia R."/>
            <person name="Han C."/>
            <person name="Land M."/>
            <person name="Hauser L."/>
            <person name="Markowitz V."/>
            <person name="Cheng J.-F."/>
            <person name="Hugenholtz P."/>
            <person name="Woyke T."/>
            <person name="Wu D."/>
            <person name="Pukall R."/>
            <person name="Gehrich-Schroeter G."/>
            <person name="Schneider S."/>
            <person name="Klenk H.-P."/>
            <person name="Eisen J.A."/>
        </authorList>
    </citation>
    <scope>NUCLEOTIDE SEQUENCE [LARGE SCALE GENOMIC DNA]</scope>
    <source>
        <strain evidence="2">ATCC 700253 / DSM 10332 / NAL</strain>
    </source>
</reference>
<dbReference type="Proteomes" id="UP000005439">
    <property type="component" value="Chromosome"/>
</dbReference>
<evidence type="ECO:0000313" key="1">
    <source>
        <dbReference type="EMBL" id="AEW05838.1"/>
    </source>
</evidence>
<dbReference type="KEGG" id="sap:Sulac_2374"/>
<proteinExistence type="predicted"/>
<protein>
    <recommendedName>
        <fullName evidence="3">DNA topoisomerase type IA zn finger domain-containing protein</fullName>
    </recommendedName>
</protein>
<gene>
    <name evidence="1" type="ordered locus">Sulac_2374</name>
</gene>
<dbReference type="AlphaFoldDB" id="G8TUW4"/>